<dbReference type="AlphaFoldDB" id="A0A8J2JY51"/>
<keyword evidence="3" id="KW-1185">Reference proteome</keyword>
<sequence>MRKRRQVQRRDPELIPMQDLGGGSNSIDSMSSMEAELDRAQAII</sequence>
<feature type="non-terminal residue" evidence="2">
    <location>
        <position position="1"/>
    </location>
</feature>
<accession>A0A8J2JY51</accession>
<gene>
    <name evidence="2" type="ORF">AFUS01_LOCUS13150</name>
</gene>
<evidence type="ECO:0000313" key="2">
    <source>
        <dbReference type="EMBL" id="CAG7724110.1"/>
    </source>
</evidence>
<evidence type="ECO:0000313" key="3">
    <source>
        <dbReference type="Proteomes" id="UP000708208"/>
    </source>
</evidence>
<feature type="non-terminal residue" evidence="2">
    <location>
        <position position="44"/>
    </location>
</feature>
<reference evidence="2" key="1">
    <citation type="submission" date="2021-06" db="EMBL/GenBank/DDBJ databases">
        <authorList>
            <person name="Hodson N. C."/>
            <person name="Mongue J. A."/>
            <person name="Jaron S. K."/>
        </authorList>
    </citation>
    <scope>NUCLEOTIDE SEQUENCE</scope>
</reference>
<evidence type="ECO:0000256" key="1">
    <source>
        <dbReference type="SAM" id="MobiDB-lite"/>
    </source>
</evidence>
<organism evidence="2 3">
    <name type="scientific">Allacma fusca</name>
    <dbReference type="NCBI Taxonomy" id="39272"/>
    <lineage>
        <taxon>Eukaryota</taxon>
        <taxon>Metazoa</taxon>
        <taxon>Ecdysozoa</taxon>
        <taxon>Arthropoda</taxon>
        <taxon>Hexapoda</taxon>
        <taxon>Collembola</taxon>
        <taxon>Symphypleona</taxon>
        <taxon>Sminthuridae</taxon>
        <taxon>Allacma</taxon>
    </lineage>
</organism>
<comment type="caution">
    <text evidence="2">The sequence shown here is derived from an EMBL/GenBank/DDBJ whole genome shotgun (WGS) entry which is preliminary data.</text>
</comment>
<protein>
    <submittedName>
        <fullName evidence="2">Uncharacterized protein</fullName>
    </submittedName>
</protein>
<dbReference type="EMBL" id="CAJVCH010105799">
    <property type="protein sequence ID" value="CAG7724110.1"/>
    <property type="molecule type" value="Genomic_DNA"/>
</dbReference>
<feature type="region of interest" description="Disordered" evidence="1">
    <location>
        <begin position="1"/>
        <end position="44"/>
    </location>
</feature>
<name>A0A8J2JY51_9HEXA</name>
<proteinExistence type="predicted"/>
<dbReference type="Proteomes" id="UP000708208">
    <property type="component" value="Unassembled WGS sequence"/>
</dbReference>